<evidence type="ECO:0000313" key="2">
    <source>
        <dbReference type="Proteomes" id="UP000177588"/>
    </source>
</evidence>
<accession>A0A1G1WG65</accession>
<dbReference type="Proteomes" id="UP000177588">
    <property type="component" value="Unassembled WGS sequence"/>
</dbReference>
<proteinExistence type="predicted"/>
<name>A0A1G1WG65_9BACT</name>
<gene>
    <name evidence="1" type="ORF">A2Z24_01640</name>
</gene>
<comment type="caution">
    <text evidence="1">The sequence shown here is derived from an EMBL/GenBank/DDBJ whole genome shotgun (WGS) entry which is preliminary data.</text>
</comment>
<dbReference type="EMBL" id="MHCT01000013">
    <property type="protein sequence ID" value="OGY26237.1"/>
    <property type="molecule type" value="Genomic_DNA"/>
</dbReference>
<dbReference type="AlphaFoldDB" id="A0A1G1WG65"/>
<sequence>MVNGADAWRTVFVRQGRNQGMPFVTVYHWGLLRGEQETLRELLPGVVSQALHIENVTEAHLVPDDIRVKFVMGSEEDVRHASRFGVEISAKYFPERAEILEEAKETIKRAIQAAINPSDWFYLWVGLSEGVYAEGHGDL</sequence>
<reference evidence="1 2" key="1">
    <citation type="journal article" date="2016" name="Nat. Commun.">
        <title>Thousands of microbial genomes shed light on interconnected biogeochemical processes in an aquifer system.</title>
        <authorList>
            <person name="Anantharaman K."/>
            <person name="Brown C.T."/>
            <person name="Hug L.A."/>
            <person name="Sharon I."/>
            <person name="Castelle C.J."/>
            <person name="Probst A.J."/>
            <person name="Thomas B.C."/>
            <person name="Singh A."/>
            <person name="Wilkins M.J."/>
            <person name="Karaoz U."/>
            <person name="Brodie E.L."/>
            <person name="Williams K.H."/>
            <person name="Hubbard S.S."/>
            <person name="Banfield J.F."/>
        </authorList>
    </citation>
    <scope>NUCLEOTIDE SEQUENCE [LARGE SCALE GENOMIC DNA]</scope>
</reference>
<evidence type="ECO:0000313" key="1">
    <source>
        <dbReference type="EMBL" id="OGY26237.1"/>
    </source>
</evidence>
<protein>
    <submittedName>
        <fullName evidence="1">Uncharacterized protein</fullName>
    </submittedName>
</protein>
<organism evidence="1 2">
    <name type="scientific">Candidatus Woykebacteria bacterium RBG_16_44_10</name>
    <dbReference type="NCBI Taxonomy" id="1802597"/>
    <lineage>
        <taxon>Bacteria</taxon>
        <taxon>Candidatus Woykeibacteriota</taxon>
    </lineage>
</organism>